<organism evidence="2">
    <name type="scientific">sediment metagenome</name>
    <dbReference type="NCBI Taxonomy" id="749907"/>
    <lineage>
        <taxon>unclassified sequences</taxon>
        <taxon>metagenomes</taxon>
        <taxon>ecological metagenomes</taxon>
    </lineage>
</organism>
<reference evidence="2" key="2">
    <citation type="journal article" date="2011" name="Microb. Ecol.">
        <title>Taxonomic and Functional Metagenomic Profiling of the Microbial Community in the Anoxic Sediment of a Sub-saline Shallow Lake (Laguna de Carrizo, Central Spain).</title>
        <authorList>
            <person name="Ferrer M."/>
            <person name="Guazzaroni M.E."/>
            <person name="Richter M."/>
            <person name="Garcia-Salamanca A."/>
            <person name="Yarza P."/>
            <person name="Suarez-Suarez A."/>
            <person name="Solano J."/>
            <person name="Alcaide M."/>
            <person name="van Dillewijn P."/>
            <person name="Molina-Henares M.A."/>
            <person name="Lopez-Cortes N."/>
            <person name="Al-Ramahi Y."/>
            <person name="Guerrero C."/>
            <person name="Acosta A."/>
            <person name="de Eugenio L.I."/>
            <person name="Martinez V."/>
            <person name="Marques S."/>
            <person name="Rojo F."/>
            <person name="Santero E."/>
            <person name="Genilloud O."/>
            <person name="Perez-Perez J."/>
            <person name="Rossello-Mora R."/>
            <person name="Ramos J.L."/>
        </authorList>
    </citation>
    <scope>NUCLEOTIDE SEQUENCE</scope>
</reference>
<dbReference type="PROSITE" id="PS51746">
    <property type="entry name" value="PPM_2"/>
    <property type="match status" value="1"/>
</dbReference>
<dbReference type="Gene3D" id="3.60.40.10">
    <property type="entry name" value="PPM-type phosphatase domain"/>
    <property type="match status" value="1"/>
</dbReference>
<dbReference type="Pfam" id="PF00481">
    <property type="entry name" value="PP2C"/>
    <property type="match status" value="1"/>
</dbReference>
<dbReference type="EMBL" id="ADZX01000799">
    <property type="protein sequence ID" value="EFK95357.1"/>
    <property type="molecule type" value="Genomic_DNA"/>
</dbReference>
<dbReference type="SMART" id="SM00332">
    <property type="entry name" value="PP2Cc"/>
    <property type="match status" value="1"/>
</dbReference>
<dbReference type="CDD" id="cd00143">
    <property type="entry name" value="PP2Cc"/>
    <property type="match status" value="1"/>
</dbReference>
<proteinExistence type="predicted"/>
<dbReference type="InterPro" id="IPR036457">
    <property type="entry name" value="PPM-type-like_dom_sf"/>
</dbReference>
<accession>D9PM68</accession>
<dbReference type="AlphaFoldDB" id="D9PM68"/>
<name>D9PM68_9ZZZZ</name>
<dbReference type="SMART" id="SM00331">
    <property type="entry name" value="PP2C_SIG"/>
    <property type="match status" value="1"/>
</dbReference>
<dbReference type="SUPFAM" id="SSF81606">
    <property type="entry name" value="PP2C-like"/>
    <property type="match status" value="1"/>
</dbReference>
<comment type="caution">
    <text evidence="2">The sequence shown here is derived from an EMBL/GenBank/DDBJ whole genome shotgun (WGS) entry which is preliminary data.</text>
</comment>
<dbReference type="InterPro" id="IPR001932">
    <property type="entry name" value="PPM-type_phosphatase-like_dom"/>
</dbReference>
<reference evidence="2" key="1">
    <citation type="submission" date="2010-07" db="EMBL/GenBank/DDBJ databases">
        <authorList>
            <consortium name="CONSOLIDER consortium CSD2007-00005"/>
            <person name="Guazzaroni M.-E."/>
            <person name="Richter M."/>
            <person name="Garcia-Salamanca A."/>
            <person name="Yarza P."/>
            <person name="Ferrer M."/>
        </authorList>
    </citation>
    <scope>NUCLEOTIDE SEQUENCE</scope>
</reference>
<evidence type="ECO:0000313" key="2">
    <source>
        <dbReference type="EMBL" id="EFK95357.1"/>
    </source>
</evidence>
<dbReference type="InterPro" id="IPR015655">
    <property type="entry name" value="PP2C"/>
</dbReference>
<dbReference type="GO" id="GO:0004722">
    <property type="term" value="F:protein serine/threonine phosphatase activity"/>
    <property type="evidence" value="ECO:0007669"/>
    <property type="project" value="InterPro"/>
</dbReference>
<dbReference type="PANTHER" id="PTHR47992">
    <property type="entry name" value="PROTEIN PHOSPHATASE"/>
    <property type="match status" value="1"/>
</dbReference>
<protein>
    <submittedName>
        <fullName evidence="2">Protein serine/threonine phosphatase</fullName>
    </submittedName>
</protein>
<sequence length="292" mass="32588">MIGDDLEVKTSGISDVGLKREGNEDSFLVDDSLGLYVVCDGMGGHLAGEVASQISVEIIRKTFRKWVEEGAGIDEIYGKPDYSLSIEGNYLLGCIRLANHVVYEMATENKQYHGMGTTVVIVLVTHDLIITANVGDSRIYLIRDSMVEGLSKDHTIVAEQVEMGMMTEEEAATSPMKHILTRNIGSSEYVVPDIFEIEPANNDRFILCSDGLTDLVNEDEILEMTEEEDTPENLCKRLIDVVLDRGAHDNTTIISIFLSDIRTRKEGIFRKTGFLFADFFNRVQKTIKNIIP</sequence>
<feature type="domain" description="PPM-type phosphatase" evidence="1">
    <location>
        <begin position="10"/>
        <end position="258"/>
    </location>
</feature>
<gene>
    <name evidence="2" type="ORF">LDC_2646</name>
</gene>
<evidence type="ECO:0000259" key="1">
    <source>
        <dbReference type="PROSITE" id="PS51746"/>
    </source>
</evidence>
<dbReference type="NCBIfam" id="NF033484">
    <property type="entry name" value="Stp1_PP2C_phos"/>
    <property type="match status" value="1"/>
</dbReference>